<sequence>MPLITLIIITGMPTTIVMIDKLIVAKAPIAIMLIKLQAVQVSSDMTSPEVAL</sequence>
<dbReference type="AlphaFoldDB" id="A0A0P0ACA9"/>
<accession>A0A0P0ACA9</accession>
<dbReference type="Proteomes" id="UP000064920">
    <property type="component" value="Chromosome"/>
</dbReference>
<dbReference type="KEGG" id="cmar:IMCC12053_2057"/>
<evidence type="ECO:0000313" key="2">
    <source>
        <dbReference type="Proteomes" id="UP000064920"/>
    </source>
</evidence>
<gene>
    <name evidence="1" type="ORF">IMCC12053_2057</name>
</gene>
<reference evidence="1 2" key="1">
    <citation type="submission" date="2015-05" db="EMBL/GenBank/DDBJ databases">
        <authorList>
            <person name="Wang D.B."/>
            <person name="Wang M."/>
        </authorList>
    </citation>
    <scope>NUCLEOTIDE SEQUENCE [LARGE SCALE GENOMIC DNA]</scope>
    <source>
        <strain evidence="1 2">IMCC 12053</strain>
    </source>
</reference>
<keyword evidence="2" id="KW-1185">Reference proteome</keyword>
<dbReference type="EMBL" id="CP012023">
    <property type="protein sequence ID" value="ALI56004.1"/>
    <property type="molecule type" value="Genomic_DNA"/>
</dbReference>
<evidence type="ECO:0000313" key="1">
    <source>
        <dbReference type="EMBL" id="ALI56004.1"/>
    </source>
</evidence>
<name>A0A0P0ACA9_9RHOB</name>
<protein>
    <submittedName>
        <fullName evidence="1">Uncharacterized protein</fullName>
    </submittedName>
</protein>
<dbReference type="PATRIC" id="fig|1397108.4.peg.2109"/>
<organism evidence="1 2">
    <name type="scientific">Celeribacter marinus</name>
    <dbReference type="NCBI Taxonomy" id="1397108"/>
    <lineage>
        <taxon>Bacteria</taxon>
        <taxon>Pseudomonadati</taxon>
        <taxon>Pseudomonadota</taxon>
        <taxon>Alphaproteobacteria</taxon>
        <taxon>Rhodobacterales</taxon>
        <taxon>Roseobacteraceae</taxon>
        <taxon>Celeribacter</taxon>
    </lineage>
</organism>
<proteinExistence type="predicted"/>